<name>A0A6G1I986_9PEZI</name>
<feature type="transmembrane region" description="Helical" evidence="6">
    <location>
        <begin position="257"/>
        <end position="277"/>
    </location>
</feature>
<dbReference type="Proteomes" id="UP000799640">
    <property type="component" value="Unassembled WGS sequence"/>
</dbReference>
<feature type="transmembrane region" description="Helical" evidence="6">
    <location>
        <begin position="219"/>
        <end position="236"/>
    </location>
</feature>
<dbReference type="AlphaFoldDB" id="A0A6G1I986"/>
<keyword evidence="5 6" id="KW-0472">Membrane</keyword>
<dbReference type="InterPro" id="IPR002293">
    <property type="entry name" value="AA/rel_permease1"/>
</dbReference>
<accession>A0A6G1I986</accession>
<dbReference type="PANTHER" id="PTHR45649:SF5">
    <property type="entry name" value="GABA TRANSPORTER (EUROFUNG)-RELATED"/>
    <property type="match status" value="1"/>
</dbReference>
<sequence>METERELSDKSPKNSQVLERYINLSSTVNFSYILLCSWEAFAVTFQFALYNGGPSSMVYGCILVMFGATAVAASLSELASIDPTVGAQYRWSANLSPWAPKFFGLLQGWITIFAWIINCAGPPSIISNIISALATFNYPSYEPKSWHIMLMMWPLIIIPFVMNLWFRQILNTFETIGGVLHFVFFLVSMITLLVLGKGSTNEFVWNNLVSDQSGWNSPGVSWGLGLLTVSFSVLGFDAVLHMSDEVKKVETRVPRSIMIACITNAVMLFAFVLTLLYRLGDLEQVMSSPLPLIPVFYQATGSKAATNFFVVMPALILFVVQFNALASVSRLVWAFARDKGLPFSNFFAYVHPKFKLPINALGLVAVISFLISILYVISTTAFNAIISLQAMGLCVSYVPPIVFILVRKLRGDRPAYGPFKMGRYGVAVNIIAIVYLIFIIIWLPFPQFLPVTGSNFNYAGPLLGVVILGAIADWFISGRKRFQVPVVRKML</sequence>
<feature type="transmembrane region" description="Helical" evidence="6">
    <location>
        <begin position="457"/>
        <end position="476"/>
    </location>
</feature>
<protein>
    <submittedName>
        <fullName evidence="7">Amino acid transporter</fullName>
    </submittedName>
</protein>
<dbReference type="GO" id="GO:0022857">
    <property type="term" value="F:transmembrane transporter activity"/>
    <property type="evidence" value="ECO:0007669"/>
    <property type="project" value="InterPro"/>
</dbReference>
<gene>
    <name evidence="7" type="ORF">EJ06DRAFT_468613</name>
</gene>
<evidence type="ECO:0000313" key="7">
    <source>
        <dbReference type="EMBL" id="KAF2404832.1"/>
    </source>
</evidence>
<feature type="transmembrane region" description="Helical" evidence="6">
    <location>
        <begin position="356"/>
        <end position="378"/>
    </location>
</feature>
<dbReference type="EMBL" id="ML996687">
    <property type="protein sequence ID" value="KAF2404832.1"/>
    <property type="molecule type" value="Genomic_DNA"/>
</dbReference>
<feature type="transmembrane region" description="Helical" evidence="6">
    <location>
        <begin position="308"/>
        <end position="335"/>
    </location>
</feature>
<feature type="transmembrane region" description="Helical" evidence="6">
    <location>
        <begin position="178"/>
        <end position="199"/>
    </location>
</feature>
<keyword evidence="2" id="KW-0813">Transport</keyword>
<keyword evidence="4 6" id="KW-1133">Transmembrane helix</keyword>
<comment type="subcellular location">
    <subcellularLocation>
        <location evidence="1">Membrane</location>
        <topology evidence="1">Multi-pass membrane protein</topology>
    </subcellularLocation>
</comment>
<evidence type="ECO:0000256" key="6">
    <source>
        <dbReference type="SAM" id="Phobius"/>
    </source>
</evidence>
<dbReference type="PANTHER" id="PTHR45649">
    <property type="entry name" value="AMINO-ACID PERMEASE BAT1"/>
    <property type="match status" value="1"/>
</dbReference>
<dbReference type="PIRSF" id="PIRSF006060">
    <property type="entry name" value="AA_transporter"/>
    <property type="match status" value="1"/>
</dbReference>
<keyword evidence="3 6" id="KW-0812">Transmembrane</keyword>
<dbReference type="GO" id="GO:0016020">
    <property type="term" value="C:membrane"/>
    <property type="evidence" value="ECO:0007669"/>
    <property type="project" value="UniProtKB-SubCell"/>
</dbReference>
<dbReference type="Pfam" id="PF13520">
    <property type="entry name" value="AA_permease_2"/>
    <property type="match status" value="1"/>
</dbReference>
<keyword evidence="8" id="KW-1185">Reference proteome</keyword>
<evidence type="ECO:0000256" key="4">
    <source>
        <dbReference type="ARBA" id="ARBA00022989"/>
    </source>
</evidence>
<proteinExistence type="predicted"/>
<evidence type="ECO:0000256" key="1">
    <source>
        <dbReference type="ARBA" id="ARBA00004141"/>
    </source>
</evidence>
<evidence type="ECO:0000256" key="5">
    <source>
        <dbReference type="ARBA" id="ARBA00023136"/>
    </source>
</evidence>
<evidence type="ECO:0000256" key="3">
    <source>
        <dbReference type="ARBA" id="ARBA00022692"/>
    </source>
</evidence>
<evidence type="ECO:0000313" key="8">
    <source>
        <dbReference type="Proteomes" id="UP000799640"/>
    </source>
</evidence>
<feature type="transmembrane region" description="Helical" evidence="6">
    <location>
        <begin position="57"/>
        <end position="81"/>
    </location>
</feature>
<feature type="transmembrane region" description="Helical" evidence="6">
    <location>
        <begin position="384"/>
        <end position="406"/>
    </location>
</feature>
<dbReference type="Gene3D" id="1.20.1740.10">
    <property type="entry name" value="Amino acid/polyamine transporter I"/>
    <property type="match status" value="1"/>
</dbReference>
<dbReference type="OrthoDB" id="3257095at2759"/>
<reference evidence="7" key="1">
    <citation type="journal article" date="2020" name="Stud. Mycol.">
        <title>101 Dothideomycetes genomes: a test case for predicting lifestyles and emergence of pathogens.</title>
        <authorList>
            <person name="Haridas S."/>
            <person name="Albert R."/>
            <person name="Binder M."/>
            <person name="Bloem J."/>
            <person name="Labutti K."/>
            <person name="Salamov A."/>
            <person name="Andreopoulos B."/>
            <person name="Baker S."/>
            <person name="Barry K."/>
            <person name="Bills G."/>
            <person name="Bluhm B."/>
            <person name="Cannon C."/>
            <person name="Castanera R."/>
            <person name="Culley D."/>
            <person name="Daum C."/>
            <person name="Ezra D."/>
            <person name="Gonzalez J."/>
            <person name="Henrissat B."/>
            <person name="Kuo A."/>
            <person name="Liang C."/>
            <person name="Lipzen A."/>
            <person name="Lutzoni F."/>
            <person name="Magnuson J."/>
            <person name="Mondo S."/>
            <person name="Nolan M."/>
            <person name="Ohm R."/>
            <person name="Pangilinan J."/>
            <person name="Park H.-J."/>
            <person name="Ramirez L."/>
            <person name="Alfaro M."/>
            <person name="Sun H."/>
            <person name="Tritt A."/>
            <person name="Yoshinaga Y."/>
            <person name="Zwiers L.-H."/>
            <person name="Turgeon B."/>
            <person name="Goodwin S."/>
            <person name="Spatafora J."/>
            <person name="Crous P."/>
            <person name="Grigoriev I."/>
        </authorList>
    </citation>
    <scope>NUCLEOTIDE SEQUENCE</scope>
    <source>
        <strain evidence="7">CBS 262.69</strain>
    </source>
</reference>
<feature type="transmembrane region" description="Helical" evidence="6">
    <location>
        <begin position="102"/>
        <end position="126"/>
    </location>
</feature>
<feature type="transmembrane region" description="Helical" evidence="6">
    <location>
        <begin position="146"/>
        <end position="166"/>
    </location>
</feature>
<evidence type="ECO:0000256" key="2">
    <source>
        <dbReference type="ARBA" id="ARBA00022448"/>
    </source>
</evidence>
<feature type="transmembrane region" description="Helical" evidence="6">
    <location>
        <begin position="426"/>
        <end position="445"/>
    </location>
</feature>
<feature type="transmembrane region" description="Helical" evidence="6">
    <location>
        <begin position="21"/>
        <end position="45"/>
    </location>
</feature>
<organism evidence="7 8">
    <name type="scientific">Trichodelitschia bisporula</name>
    <dbReference type="NCBI Taxonomy" id="703511"/>
    <lineage>
        <taxon>Eukaryota</taxon>
        <taxon>Fungi</taxon>
        <taxon>Dikarya</taxon>
        <taxon>Ascomycota</taxon>
        <taxon>Pezizomycotina</taxon>
        <taxon>Dothideomycetes</taxon>
        <taxon>Dothideomycetes incertae sedis</taxon>
        <taxon>Phaeotrichales</taxon>
        <taxon>Phaeotrichaceae</taxon>
        <taxon>Trichodelitschia</taxon>
    </lineage>
</organism>